<reference evidence="1" key="1">
    <citation type="submission" date="2021-02" db="EMBL/GenBank/DDBJ databases">
        <authorList>
            <person name="Dougan E. K."/>
            <person name="Rhodes N."/>
            <person name="Thang M."/>
            <person name="Chan C."/>
        </authorList>
    </citation>
    <scope>NUCLEOTIDE SEQUENCE</scope>
</reference>
<keyword evidence="2" id="KW-1185">Reference proteome</keyword>
<dbReference type="EMBL" id="CAJNIZ010038557">
    <property type="protein sequence ID" value="CAE7579479.1"/>
    <property type="molecule type" value="Genomic_DNA"/>
</dbReference>
<comment type="caution">
    <text evidence="1">The sequence shown here is derived from an EMBL/GenBank/DDBJ whole genome shotgun (WGS) entry which is preliminary data.</text>
</comment>
<dbReference type="PANTHER" id="PTHR38899">
    <property type="entry name" value="DOMAIN OOKINETE PROTEIN, PUTATIVE-RELATED"/>
    <property type="match status" value="1"/>
</dbReference>
<dbReference type="AlphaFoldDB" id="A0A812USE1"/>
<name>A0A812USE1_SYMPI</name>
<dbReference type="OrthoDB" id="166018at2759"/>
<evidence type="ECO:0000313" key="1">
    <source>
        <dbReference type="EMBL" id="CAE7579479.1"/>
    </source>
</evidence>
<gene>
    <name evidence="1" type="primary">mtpn</name>
    <name evidence="1" type="ORF">SPIL2461_LOCUS15561</name>
</gene>
<proteinExistence type="predicted"/>
<protein>
    <submittedName>
        <fullName evidence="1">Mtpn protein</fullName>
    </submittedName>
</protein>
<evidence type="ECO:0000313" key="2">
    <source>
        <dbReference type="Proteomes" id="UP000649617"/>
    </source>
</evidence>
<dbReference type="Proteomes" id="UP000649617">
    <property type="component" value="Unassembled WGS sequence"/>
</dbReference>
<accession>A0A812USE1</accession>
<organism evidence="1 2">
    <name type="scientific">Symbiodinium pilosum</name>
    <name type="common">Dinoflagellate</name>
    <dbReference type="NCBI Taxonomy" id="2952"/>
    <lineage>
        <taxon>Eukaryota</taxon>
        <taxon>Sar</taxon>
        <taxon>Alveolata</taxon>
        <taxon>Dinophyceae</taxon>
        <taxon>Suessiales</taxon>
        <taxon>Symbiodiniaceae</taxon>
        <taxon>Symbiodinium</taxon>
    </lineage>
</organism>
<dbReference type="PANTHER" id="PTHR38899:SF1">
    <property type="entry name" value="PROTEIN KINASE"/>
    <property type="match status" value="1"/>
</dbReference>
<sequence>MERHADRVRSVLRTARAQGNVAIVTMAERPWVPESASQYLPGLDLEVLLSELEIPILYGPEFMNSSDDTSSPEGEGDKYVASKCAAMLDFLKQGADSPCNLISIGDSTIEKHAAKQASRTHGARSSQSLCKTVKLLTDPSLKELSCELEIVQMWLERLAKHLQPVDVDAESVEELQSAVQKLLAA</sequence>